<feature type="region of interest" description="Disordered" evidence="8">
    <location>
        <begin position="515"/>
        <end position="569"/>
    </location>
</feature>
<name>A0A0J0XJY6_9TREE</name>
<dbReference type="STRING" id="879819.A0A0J0XJY6"/>
<evidence type="ECO:0000259" key="9">
    <source>
        <dbReference type="PROSITE" id="PS50235"/>
    </source>
</evidence>
<comment type="catalytic activity">
    <reaction evidence="1">
        <text>Thiol-dependent hydrolysis of ester, thioester, amide, peptide and isopeptide bonds formed by the C-terminal Gly of ubiquitin (a 76-residue protein attached to proteins as an intracellular targeting signal).</text>
        <dbReference type="EC" id="3.4.19.12"/>
    </reaction>
</comment>
<dbReference type="EMBL" id="KQ087219">
    <property type="protein sequence ID" value="KLT41391.1"/>
    <property type="molecule type" value="Genomic_DNA"/>
</dbReference>
<dbReference type="GO" id="GO:0006508">
    <property type="term" value="P:proteolysis"/>
    <property type="evidence" value="ECO:0007669"/>
    <property type="project" value="UniProtKB-KW"/>
</dbReference>
<dbReference type="Proteomes" id="UP000053611">
    <property type="component" value="Unassembled WGS sequence"/>
</dbReference>
<gene>
    <name evidence="10" type="ORF">CC85DRAFT_124254</name>
</gene>
<evidence type="ECO:0000313" key="11">
    <source>
        <dbReference type="Proteomes" id="UP000053611"/>
    </source>
</evidence>
<feature type="domain" description="USP" evidence="9">
    <location>
        <begin position="68"/>
        <end position="511"/>
    </location>
</feature>
<keyword evidence="7" id="KW-0788">Thiol protease</keyword>
<dbReference type="GO" id="GO:0016579">
    <property type="term" value="P:protein deubiquitination"/>
    <property type="evidence" value="ECO:0007669"/>
    <property type="project" value="InterPro"/>
</dbReference>
<feature type="compositionally biased region" description="Acidic residues" evidence="8">
    <location>
        <begin position="544"/>
        <end position="555"/>
    </location>
</feature>
<dbReference type="InterPro" id="IPR028889">
    <property type="entry name" value="USP"/>
</dbReference>
<dbReference type="InterPro" id="IPR038765">
    <property type="entry name" value="Papain-like_cys_pep_sf"/>
</dbReference>
<feature type="compositionally biased region" description="Pro residues" evidence="8">
    <location>
        <begin position="221"/>
        <end position="230"/>
    </location>
</feature>
<evidence type="ECO:0000256" key="7">
    <source>
        <dbReference type="ARBA" id="ARBA00022807"/>
    </source>
</evidence>
<dbReference type="PROSITE" id="PS50235">
    <property type="entry name" value="USP_3"/>
    <property type="match status" value="1"/>
</dbReference>
<evidence type="ECO:0000256" key="4">
    <source>
        <dbReference type="ARBA" id="ARBA00022670"/>
    </source>
</evidence>
<feature type="region of interest" description="Disordered" evidence="8">
    <location>
        <begin position="202"/>
        <end position="230"/>
    </location>
</feature>
<evidence type="ECO:0000256" key="3">
    <source>
        <dbReference type="ARBA" id="ARBA00012759"/>
    </source>
</evidence>
<dbReference type="AlphaFoldDB" id="A0A0J0XJY6"/>
<keyword evidence="11" id="KW-1185">Reference proteome</keyword>
<dbReference type="GeneID" id="28980012"/>
<feature type="compositionally biased region" description="Low complexity" evidence="8">
    <location>
        <begin position="203"/>
        <end position="220"/>
    </location>
</feature>
<dbReference type="EC" id="3.4.19.12" evidence="3"/>
<evidence type="ECO:0000256" key="5">
    <source>
        <dbReference type="ARBA" id="ARBA00022786"/>
    </source>
</evidence>
<dbReference type="RefSeq" id="XP_018277882.1">
    <property type="nucleotide sequence ID" value="XM_018419409.1"/>
</dbReference>
<feature type="region of interest" description="Disordered" evidence="8">
    <location>
        <begin position="44"/>
        <end position="66"/>
    </location>
</feature>
<dbReference type="CDD" id="cd02662">
    <property type="entry name" value="Peptidase_C19F"/>
    <property type="match status" value="1"/>
</dbReference>
<keyword evidence="6" id="KW-0378">Hydrolase</keyword>
<evidence type="ECO:0000256" key="6">
    <source>
        <dbReference type="ARBA" id="ARBA00022801"/>
    </source>
</evidence>
<organism evidence="10 11">
    <name type="scientific">Cutaneotrichosporon oleaginosum</name>
    <dbReference type="NCBI Taxonomy" id="879819"/>
    <lineage>
        <taxon>Eukaryota</taxon>
        <taxon>Fungi</taxon>
        <taxon>Dikarya</taxon>
        <taxon>Basidiomycota</taxon>
        <taxon>Agaricomycotina</taxon>
        <taxon>Tremellomycetes</taxon>
        <taxon>Trichosporonales</taxon>
        <taxon>Trichosporonaceae</taxon>
        <taxon>Cutaneotrichosporon</taxon>
    </lineage>
</organism>
<evidence type="ECO:0000256" key="1">
    <source>
        <dbReference type="ARBA" id="ARBA00000707"/>
    </source>
</evidence>
<dbReference type="OrthoDB" id="2020758at2759"/>
<comment type="similarity">
    <text evidence="2">Belongs to the peptidase C19 family.</text>
</comment>
<dbReference type="SUPFAM" id="SSF54001">
    <property type="entry name" value="Cysteine proteinases"/>
    <property type="match status" value="1"/>
</dbReference>
<evidence type="ECO:0000313" key="10">
    <source>
        <dbReference type="EMBL" id="KLT41391.1"/>
    </source>
</evidence>
<proteinExistence type="inferred from homology"/>
<feature type="compositionally biased region" description="Basic and acidic residues" evidence="8">
    <location>
        <begin position="556"/>
        <end position="566"/>
    </location>
</feature>
<dbReference type="PANTHER" id="PTHR24006:SF888">
    <property type="entry name" value="UBIQUITIN CARBOXYL-TERMINAL HYDROLASE 30"/>
    <property type="match status" value="1"/>
</dbReference>
<evidence type="ECO:0000256" key="2">
    <source>
        <dbReference type="ARBA" id="ARBA00009085"/>
    </source>
</evidence>
<feature type="compositionally biased region" description="Basic and acidic residues" evidence="8">
    <location>
        <begin position="518"/>
        <end position="534"/>
    </location>
</feature>
<dbReference type="GO" id="GO:0004843">
    <property type="term" value="F:cysteine-type deubiquitinase activity"/>
    <property type="evidence" value="ECO:0007669"/>
    <property type="project" value="UniProtKB-EC"/>
</dbReference>
<dbReference type="GO" id="GO:0005829">
    <property type="term" value="C:cytosol"/>
    <property type="evidence" value="ECO:0007669"/>
    <property type="project" value="TreeGrafter"/>
</dbReference>
<sequence>MLAAHDIAAVLPYAFAAAIALVVSLLAKLNSMGLFSAPLALASPSSPSSSSRHAPRPKPAHDPGDRYPGMVNLSGTLCYMNSVLQAFASLPTLTAYLGRVIRAAESVDLPTPVSDALYDVLADLNTGHARHPAALRPHVLLAALSPLPQIRRLLATREQQDAHELYVVLAEAVSDEAAKVAKEVARVRGGLSVALELRPNSLPASASTSRATTPLPSAAPSIPPRPYPPPRRNDALLVPWEGLLARRRICARCGYSDVVRMDTLGGMELSVPRSGHVTLDECISEYLAPERLSDVTCDMCTTRATAAKYAERAQRLEGKKSRAHAAKVAARLRAMVDAGVVGTEGGAPKDVKWDVVRTDCVRETAVTRAPATLRFHFVRSEYTPYGQLLKKTARVAYPLMFDLGPHMARGVWEPKAVVGGVAAALAAGGGASSREIGEAPRALYRLQSAILHKGYAHSSGHFVAIRRKPGGAAGVPGRGWLRISDADVDEVGTEELAATAEQVVMLFYERVDLGQGSERAESSERESDSEERMELAPLKANGGDVDDVADADEDRDGAQTRPERYLDMPSFAGLGTPLVGLGPMSVGIHMRK</sequence>
<keyword evidence="5" id="KW-0833">Ubl conjugation pathway</keyword>
<dbReference type="InterPro" id="IPR050164">
    <property type="entry name" value="Peptidase_C19"/>
</dbReference>
<dbReference type="InterPro" id="IPR001394">
    <property type="entry name" value="Peptidase_C19_UCH"/>
</dbReference>
<dbReference type="Pfam" id="PF00443">
    <property type="entry name" value="UCH"/>
    <property type="match status" value="1"/>
</dbReference>
<dbReference type="Gene3D" id="3.90.70.10">
    <property type="entry name" value="Cysteine proteinases"/>
    <property type="match status" value="1"/>
</dbReference>
<accession>A0A0J0XJY6</accession>
<keyword evidence="4" id="KW-0645">Protease</keyword>
<reference evidence="10 11" key="1">
    <citation type="submission" date="2015-03" db="EMBL/GenBank/DDBJ databases">
        <title>Genomics and transcriptomics of the oil-accumulating basidiomycete yeast T. oleaginosus allow insights into substrate utilization and the diverse evolutionary trajectories of mating systems in fungi.</title>
        <authorList>
            <consortium name="DOE Joint Genome Institute"/>
            <person name="Kourist R."/>
            <person name="Kracht O."/>
            <person name="Bracharz F."/>
            <person name="Lipzen A."/>
            <person name="Nolan M."/>
            <person name="Ohm R."/>
            <person name="Grigoriev I."/>
            <person name="Sun S."/>
            <person name="Heitman J."/>
            <person name="Bruck T."/>
            <person name="Nowrousian M."/>
        </authorList>
    </citation>
    <scope>NUCLEOTIDE SEQUENCE [LARGE SCALE GENOMIC DNA]</scope>
    <source>
        <strain evidence="10 11">IBC0246</strain>
    </source>
</reference>
<dbReference type="GO" id="GO:0005634">
    <property type="term" value="C:nucleus"/>
    <property type="evidence" value="ECO:0007669"/>
    <property type="project" value="TreeGrafter"/>
</dbReference>
<dbReference type="PANTHER" id="PTHR24006">
    <property type="entry name" value="UBIQUITIN CARBOXYL-TERMINAL HYDROLASE"/>
    <property type="match status" value="1"/>
</dbReference>
<evidence type="ECO:0000256" key="8">
    <source>
        <dbReference type="SAM" id="MobiDB-lite"/>
    </source>
</evidence>
<protein>
    <recommendedName>
        <fullName evidence="3">ubiquitinyl hydrolase 1</fullName>
        <ecNumber evidence="3">3.4.19.12</ecNumber>
    </recommendedName>
</protein>